<dbReference type="Gene3D" id="3.40.367.20">
    <property type="match status" value="1"/>
</dbReference>
<dbReference type="GO" id="GO:0004340">
    <property type="term" value="F:glucokinase activity"/>
    <property type="evidence" value="ECO:0007669"/>
    <property type="project" value="TreeGrafter"/>
</dbReference>
<dbReference type="UniPathway" id="UPA00109">
    <property type="reaction ID" value="UER00180"/>
</dbReference>
<keyword evidence="10" id="KW-0324">Glycolysis</keyword>
<dbReference type="GO" id="GO:0006006">
    <property type="term" value="P:glucose metabolic process"/>
    <property type="evidence" value="ECO:0007669"/>
    <property type="project" value="TreeGrafter"/>
</dbReference>
<dbReference type="EC" id="2.7.1.-" evidence="10"/>
<sequence>MPAISSTTWAETRDALITTQSPEMTPVNPTGSMMNGTLTVHEMKRRRLRVASCSYSISNPLHQTRVEELLRPLIFTQDTINRIRDVFEQEMKLGLAKNPPKRSSLLMENTFLPELPNGTENGEYLALDLGGTNFRVMFVELQGGTIQKLEVKYYNVPEEVRLGPGEDLFDFLADCIKDFLEEKHHVGEKLTLGFCFSFPMYQQALNVGILAHWTKSFNCPGVVGKDVVKMLNDAIHRRCGRAVDVVAVLNDTTGTIVKGAYMDHETAIGLILGTGSNACYLERVSRIEKWEGKHDVEEVVIDIEFGALGDNGVLDFIKTDFDREVDRNSLLVGSFTFEKYYAGKYLGEIARVILVRLVDEGLLFEGKCTEKLRTPGSFTTNYVSHIEKDTVELSTEETERILGEFGLGYTQDDLEIIKYVCAVISERAANLVSICKSLPPPPSPIVFRKTSRNDEYSNENSLGLTYL</sequence>
<dbReference type="GO" id="GO:0005739">
    <property type="term" value="C:mitochondrion"/>
    <property type="evidence" value="ECO:0007669"/>
    <property type="project" value="TreeGrafter"/>
</dbReference>
<dbReference type="Pfam" id="PF03727">
    <property type="entry name" value="Hexokinase_2"/>
    <property type="match status" value="1"/>
</dbReference>
<dbReference type="EMBL" id="LR899532">
    <property type="protein sequence ID" value="CAD7240225.1"/>
    <property type="molecule type" value="Genomic_DNA"/>
</dbReference>
<dbReference type="Gene3D" id="3.30.420.40">
    <property type="match status" value="1"/>
</dbReference>
<evidence type="ECO:0000313" key="13">
    <source>
        <dbReference type="EMBL" id="CAD7240225.1"/>
    </source>
</evidence>
<comment type="pathway">
    <text evidence="2">Carbohydrate metabolism; hexose metabolism.</text>
</comment>
<comment type="pathway">
    <text evidence="1">Carbohydrate degradation; glycolysis; D-glyceraldehyde 3-phosphate and glycerone phosphate from D-glucose: step 1/4.</text>
</comment>
<keyword evidence="6 10" id="KW-0418">Kinase</keyword>
<dbReference type="FunFam" id="3.40.367.20:FF:000020">
    <property type="entry name" value="Hexokinase-1"/>
    <property type="match status" value="1"/>
</dbReference>
<dbReference type="SUPFAM" id="SSF53067">
    <property type="entry name" value="Actin-like ATPase domain"/>
    <property type="match status" value="2"/>
</dbReference>
<dbReference type="GO" id="GO:0006096">
    <property type="term" value="P:glycolytic process"/>
    <property type="evidence" value="ECO:0007669"/>
    <property type="project" value="UniProtKB-UniPathway"/>
</dbReference>
<comment type="similarity">
    <text evidence="3 10">Belongs to the hexokinase family.</text>
</comment>
<keyword evidence="5 10" id="KW-0547">Nucleotide-binding</keyword>
<accession>A0A7R8WXX1</accession>
<evidence type="ECO:0000256" key="10">
    <source>
        <dbReference type="RuleBase" id="RU362007"/>
    </source>
</evidence>
<dbReference type="FunFam" id="3.30.420.40:FF:000095">
    <property type="entry name" value="Phosphotransferase"/>
    <property type="match status" value="1"/>
</dbReference>
<organism evidence="13">
    <name type="scientific">Darwinula stevensoni</name>
    <dbReference type="NCBI Taxonomy" id="69355"/>
    <lineage>
        <taxon>Eukaryota</taxon>
        <taxon>Metazoa</taxon>
        <taxon>Ecdysozoa</taxon>
        <taxon>Arthropoda</taxon>
        <taxon>Crustacea</taxon>
        <taxon>Oligostraca</taxon>
        <taxon>Ostracoda</taxon>
        <taxon>Podocopa</taxon>
        <taxon>Podocopida</taxon>
        <taxon>Darwinulocopina</taxon>
        <taxon>Darwinuloidea</taxon>
        <taxon>Darwinulidae</taxon>
        <taxon>Darwinula</taxon>
    </lineage>
</organism>
<dbReference type="GO" id="GO:0005524">
    <property type="term" value="F:ATP binding"/>
    <property type="evidence" value="ECO:0007669"/>
    <property type="project" value="UniProtKB-UniRule"/>
</dbReference>
<dbReference type="InterPro" id="IPR022672">
    <property type="entry name" value="Hexokinase_N"/>
</dbReference>
<dbReference type="GO" id="GO:0008865">
    <property type="term" value="F:fructokinase activity"/>
    <property type="evidence" value="ECO:0007669"/>
    <property type="project" value="TreeGrafter"/>
</dbReference>
<evidence type="ECO:0000256" key="7">
    <source>
        <dbReference type="ARBA" id="ARBA00022840"/>
    </source>
</evidence>
<evidence type="ECO:0000256" key="6">
    <source>
        <dbReference type="ARBA" id="ARBA00022777"/>
    </source>
</evidence>
<dbReference type="GO" id="GO:0001678">
    <property type="term" value="P:intracellular glucose homeostasis"/>
    <property type="evidence" value="ECO:0007669"/>
    <property type="project" value="InterPro"/>
</dbReference>
<proteinExistence type="inferred from homology"/>
<dbReference type="EMBL" id="CAJPEV010000015">
    <property type="protein sequence ID" value="CAG0878833.1"/>
    <property type="molecule type" value="Genomic_DNA"/>
</dbReference>
<evidence type="ECO:0000256" key="4">
    <source>
        <dbReference type="ARBA" id="ARBA00022679"/>
    </source>
</evidence>
<dbReference type="InterPro" id="IPR001312">
    <property type="entry name" value="Hexokinase"/>
</dbReference>
<evidence type="ECO:0000259" key="11">
    <source>
        <dbReference type="Pfam" id="PF00349"/>
    </source>
</evidence>
<dbReference type="Proteomes" id="UP000677054">
    <property type="component" value="Unassembled WGS sequence"/>
</dbReference>
<dbReference type="Pfam" id="PF00349">
    <property type="entry name" value="Hexokinase_1"/>
    <property type="match status" value="1"/>
</dbReference>
<evidence type="ECO:0000256" key="5">
    <source>
        <dbReference type="ARBA" id="ARBA00022741"/>
    </source>
</evidence>
<keyword evidence="14" id="KW-1185">Reference proteome</keyword>
<dbReference type="AlphaFoldDB" id="A0A7R8WXX1"/>
<dbReference type="InterPro" id="IPR022673">
    <property type="entry name" value="Hexokinase_C"/>
</dbReference>
<evidence type="ECO:0000256" key="2">
    <source>
        <dbReference type="ARBA" id="ARBA00005028"/>
    </source>
</evidence>
<reference evidence="13" key="1">
    <citation type="submission" date="2020-11" db="EMBL/GenBank/DDBJ databases">
        <authorList>
            <person name="Tran Van P."/>
        </authorList>
    </citation>
    <scope>NUCLEOTIDE SEQUENCE</scope>
</reference>
<evidence type="ECO:0000256" key="1">
    <source>
        <dbReference type="ARBA" id="ARBA00004888"/>
    </source>
</evidence>
<gene>
    <name evidence="13" type="ORF">DSTB1V02_LOCUS254</name>
</gene>
<dbReference type="UniPathway" id="UPA00242"/>
<keyword evidence="4 10" id="KW-0808">Transferase</keyword>
<dbReference type="PROSITE" id="PS51748">
    <property type="entry name" value="HEXOKINASE_2"/>
    <property type="match status" value="1"/>
</dbReference>
<name>A0A7R8WXX1_9CRUS</name>
<feature type="domain" description="Hexokinase C-terminal" evidence="12">
    <location>
        <begin position="268"/>
        <end position="434"/>
    </location>
</feature>
<dbReference type="PRINTS" id="PR00475">
    <property type="entry name" value="HEXOKINASE"/>
</dbReference>
<comment type="catalytic activity">
    <reaction evidence="8">
        <text>a D-hexose + ATP = a D-hexose 6-phosphate + ADP + H(+)</text>
        <dbReference type="Rhea" id="RHEA:22740"/>
        <dbReference type="ChEBI" id="CHEBI:4194"/>
        <dbReference type="ChEBI" id="CHEBI:15378"/>
        <dbReference type="ChEBI" id="CHEBI:30616"/>
        <dbReference type="ChEBI" id="CHEBI:229467"/>
        <dbReference type="ChEBI" id="CHEBI:456216"/>
        <dbReference type="EC" id="2.7.1.1"/>
    </reaction>
    <physiologicalReaction direction="left-to-right" evidence="8">
        <dbReference type="Rhea" id="RHEA:22741"/>
    </physiologicalReaction>
</comment>
<evidence type="ECO:0000259" key="12">
    <source>
        <dbReference type="Pfam" id="PF03727"/>
    </source>
</evidence>
<dbReference type="OrthoDB" id="419537at2759"/>
<evidence type="ECO:0000256" key="9">
    <source>
        <dbReference type="ARBA" id="ARBA00048160"/>
    </source>
</evidence>
<dbReference type="PANTHER" id="PTHR19443">
    <property type="entry name" value="HEXOKINASE"/>
    <property type="match status" value="1"/>
</dbReference>
<evidence type="ECO:0000256" key="3">
    <source>
        <dbReference type="ARBA" id="ARBA00009225"/>
    </source>
</evidence>
<dbReference type="GO" id="GO:0005536">
    <property type="term" value="F:D-glucose binding"/>
    <property type="evidence" value="ECO:0007669"/>
    <property type="project" value="InterPro"/>
</dbReference>
<comment type="catalytic activity">
    <reaction evidence="9">
        <text>D-glucose + ATP = D-glucose 6-phosphate + ADP + H(+)</text>
        <dbReference type="Rhea" id="RHEA:17825"/>
        <dbReference type="ChEBI" id="CHEBI:4167"/>
        <dbReference type="ChEBI" id="CHEBI:15378"/>
        <dbReference type="ChEBI" id="CHEBI:30616"/>
        <dbReference type="ChEBI" id="CHEBI:61548"/>
        <dbReference type="ChEBI" id="CHEBI:456216"/>
        <dbReference type="EC" id="2.7.1.1"/>
    </reaction>
    <physiologicalReaction direction="left-to-right" evidence="9">
        <dbReference type="Rhea" id="RHEA:17826"/>
    </physiologicalReaction>
</comment>
<keyword evidence="7 10" id="KW-0067">ATP-binding</keyword>
<evidence type="ECO:0000313" key="14">
    <source>
        <dbReference type="Proteomes" id="UP000677054"/>
    </source>
</evidence>
<dbReference type="InterPro" id="IPR043129">
    <property type="entry name" value="ATPase_NBD"/>
</dbReference>
<protein>
    <recommendedName>
        <fullName evidence="10">Phosphotransferase</fullName>
        <ecNumber evidence="10">2.7.1.-</ecNumber>
    </recommendedName>
</protein>
<feature type="domain" description="Hexokinase N-terminal" evidence="11">
    <location>
        <begin position="66"/>
        <end position="261"/>
    </location>
</feature>
<dbReference type="GO" id="GO:0005829">
    <property type="term" value="C:cytosol"/>
    <property type="evidence" value="ECO:0007669"/>
    <property type="project" value="TreeGrafter"/>
</dbReference>
<dbReference type="PANTHER" id="PTHR19443:SF54">
    <property type="entry name" value="PHOSPHOTRANSFERASE"/>
    <property type="match status" value="1"/>
</dbReference>
<evidence type="ECO:0000256" key="8">
    <source>
        <dbReference type="ARBA" id="ARBA00044613"/>
    </source>
</evidence>